<feature type="domain" description="PE" evidence="1">
    <location>
        <begin position="22"/>
        <end position="104"/>
    </location>
</feature>
<name>A0ABT5T2X5_9PSEU</name>
<sequence length="112" mass="12141">MTQPLPVGGGAFTVDITRAPEAIRELEQARGELESIKKAARLLAHIDPPANDQVSIDAARVLGLKASEGPGSLAVALEQGIDEISRLIEQLRVGFEMYQQAEAEAESRYRRS</sequence>
<evidence type="ECO:0000259" key="1">
    <source>
        <dbReference type="Pfam" id="PF00934"/>
    </source>
</evidence>
<reference evidence="2 3" key="1">
    <citation type="submission" date="2023-02" db="EMBL/GenBank/DDBJ databases">
        <title>Genome sequencing required for Actinomycetospora new species description.</title>
        <authorList>
            <person name="Saimee Y."/>
            <person name="Duangmal K."/>
        </authorList>
    </citation>
    <scope>NUCLEOTIDE SEQUENCE [LARGE SCALE GENOMIC DNA]</scope>
    <source>
        <strain evidence="2 3">DW7H6</strain>
    </source>
</reference>
<accession>A0ABT5T2X5</accession>
<evidence type="ECO:0000313" key="3">
    <source>
        <dbReference type="Proteomes" id="UP001300763"/>
    </source>
</evidence>
<dbReference type="RefSeq" id="WP_274203100.1">
    <property type="nucleotide sequence ID" value="NZ_JAQZAO010000013.1"/>
</dbReference>
<protein>
    <submittedName>
        <fullName evidence="2">PE domain-containing protein</fullName>
    </submittedName>
</protein>
<evidence type="ECO:0000313" key="2">
    <source>
        <dbReference type="EMBL" id="MDD7968567.1"/>
    </source>
</evidence>
<organism evidence="2 3">
    <name type="scientific">Actinomycetospora lemnae</name>
    <dbReference type="NCBI Taxonomy" id="3019891"/>
    <lineage>
        <taxon>Bacteria</taxon>
        <taxon>Bacillati</taxon>
        <taxon>Actinomycetota</taxon>
        <taxon>Actinomycetes</taxon>
        <taxon>Pseudonocardiales</taxon>
        <taxon>Pseudonocardiaceae</taxon>
        <taxon>Actinomycetospora</taxon>
    </lineage>
</organism>
<keyword evidence="3" id="KW-1185">Reference proteome</keyword>
<proteinExistence type="predicted"/>
<comment type="caution">
    <text evidence="2">The sequence shown here is derived from an EMBL/GenBank/DDBJ whole genome shotgun (WGS) entry which is preliminary data.</text>
</comment>
<dbReference type="Pfam" id="PF00934">
    <property type="entry name" value="PE"/>
    <property type="match status" value="1"/>
</dbReference>
<dbReference type="Proteomes" id="UP001300763">
    <property type="component" value="Unassembled WGS sequence"/>
</dbReference>
<dbReference type="InterPro" id="IPR000084">
    <property type="entry name" value="PE-PGRS_N"/>
</dbReference>
<gene>
    <name evidence="2" type="ORF">PGB27_24750</name>
</gene>
<dbReference type="EMBL" id="JAQZAO010000013">
    <property type="protein sequence ID" value="MDD7968567.1"/>
    <property type="molecule type" value="Genomic_DNA"/>
</dbReference>